<dbReference type="PANTHER" id="PTHR43711:SF1">
    <property type="entry name" value="HISTIDINE KINASE 1"/>
    <property type="match status" value="1"/>
</dbReference>
<dbReference type="SMART" id="SM00388">
    <property type="entry name" value="HisKA"/>
    <property type="match status" value="1"/>
</dbReference>
<evidence type="ECO:0000256" key="8">
    <source>
        <dbReference type="SAM" id="Phobius"/>
    </source>
</evidence>
<dbReference type="PRINTS" id="PR00344">
    <property type="entry name" value="BCTRLSENSOR"/>
</dbReference>
<accession>A0AAE2ZRY6</accession>
<sequence length="576" mass="63434">MQNSIDEIQVKIAIMEQLARRAPISVATSIVFASIAAIFFAFSNTVPEIITWWLVIFLCCIPPMLYVLAQRTFPFNSGNIESYQFLHTCNAGISGFAWGVGIAILADPTSNYSLTSSFLLLSCYVIAAILVLGDFYRSYIVLLATGLAPFGFAMLMHGSIQSSAVAAVALLLILIISYSVRVISQNRYRKIRAQLENQLFLSQLQQQRDAIQRVNEYKSSFLAATSHDMAQPLEAQGNFIASLRRLLKNREERELLAKIEDSWRSMKNLLEGLTDISSIDAATIMPRPTEIDLSDLIERLVDEISIKARRKSLNLNTELEPCTVYTDATLLERILRNVLSNAVKFTPSRGRIDIGVECFGNQAVISIADTGPGVPSDKHVAIFKDYVQLGAPGRGSDMGLGLGLSIVKRLCELLDIEMDFRSAPGAGTRFSFRLPPNHAETARLPAPYPSLEPLRKRLLVITPDKMLREDISRTLSEWQCEVYCSGNAEEAFRIIRTTGSMPDVAIVSLDGPEKTGETVVSLRSEMSSTIPAIVLRHEGDGPPPDLDRTTVLDAPHSNRKLHEAVLAASASSLAAE</sequence>
<evidence type="ECO:0000259" key="9">
    <source>
        <dbReference type="PROSITE" id="PS50109"/>
    </source>
</evidence>
<feature type="transmembrane region" description="Helical" evidence="8">
    <location>
        <begin position="112"/>
        <end position="132"/>
    </location>
</feature>
<keyword evidence="4" id="KW-0808">Transferase</keyword>
<evidence type="ECO:0000313" key="11">
    <source>
        <dbReference type="EMBL" id="MBW8639792.1"/>
    </source>
</evidence>
<dbReference type="InterPro" id="IPR004358">
    <property type="entry name" value="Sig_transdc_His_kin-like_C"/>
</dbReference>
<name>A0AAE2ZRY6_9HYPH</name>
<dbReference type="Gene3D" id="3.30.565.10">
    <property type="entry name" value="Histidine kinase-like ATPase, C-terminal domain"/>
    <property type="match status" value="1"/>
</dbReference>
<dbReference type="Gene3D" id="1.10.287.130">
    <property type="match status" value="1"/>
</dbReference>
<comment type="caution">
    <text evidence="7">Lacks conserved residue(s) required for the propagation of feature annotation.</text>
</comment>
<gene>
    <name evidence="11" type="ORF">K1W69_21540</name>
</gene>
<dbReference type="InterPro" id="IPR003594">
    <property type="entry name" value="HATPase_dom"/>
</dbReference>
<dbReference type="Proteomes" id="UP001196509">
    <property type="component" value="Unassembled WGS sequence"/>
</dbReference>
<evidence type="ECO:0000256" key="5">
    <source>
        <dbReference type="ARBA" id="ARBA00022777"/>
    </source>
</evidence>
<keyword evidence="3" id="KW-0597">Phosphoprotein</keyword>
<evidence type="ECO:0000256" key="4">
    <source>
        <dbReference type="ARBA" id="ARBA00022679"/>
    </source>
</evidence>
<feature type="transmembrane region" description="Helical" evidence="8">
    <location>
        <begin position="89"/>
        <end position="106"/>
    </location>
</feature>
<dbReference type="SMART" id="SM00387">
    <property type="entry name" value="HATPase_c"/>
    <property type="match status" value="1"/>
</dbReference>
<feature type="transmembrane region" description="Helical" evidence="8">
    <location>
        <begin position="21"/>
        <end position="43"/>
    </location>
</feature>
<dbReference type="RefSeq" id="WP_220230497.1">
    <property type="nucleotide sequence ID" value="NZ_JAICBX010000004.1"/>
</dbReference>
<comment type="catalytic activity">
    <reaction evidence="1">
        <text>ATP + protein L-histidine = ADP + protein N-phospho-L-histidine.</text>
        <dbReference type="EC" id="2.7.13.3"/>
    </reaction>
</comment>
<dbReference type="Pfam" id="PF02518">
    <property type="entry name" value="HATPase_c"/>
    <property type="match status" value="1"/>
</dbReference>
<dbReference type="SUPFAM" id="SSF55874">
    <property type="entry name" value="ATPase domain of HSP90 chaperone/DNA topoisomerase II/histidine kinase"/>
    <property type="match status" value="1"/>
</dbReference>
<dbReference type="GO" id="GO:0000155">
    <property type="term" value="F:phosphorelay sensor kinase activity"/>
    <property type="evidence" value="ECO:0007669"/>
    <property type="project" value="InterPro"/>
</dbReference>
<dbReference type="CDD" id="cd00156">
    <property type="entry name" value="REC"/>
    <property type="match status" value="1"/>
</dbReference>
<keyword evidence="5 11" id="KW-0418">Kinase</keyword>
<dbReference type="InterPro" id="IPR005467">
    <property type="entry name" value="His_kinase_dom"/>
</dbReference>
<dbReference type="Gene3D" id="3.40.50.2300">
    <property type="match status" value="1"/>
</dbReference>
<dbReference type="CDD" id="cd00082">
    <property type="entry name" value="HisKA"/>
    <property type="match status" value="1"/>
</dbReference>
<dbReference type="PANTHER" id="PTHR43711">
    <property type="entry name" value="TWO-COMPONENT HISTIDINE KINASE"/>
    <property type="match status" value="1"/>
</dbReference>
<dbReference type="SUPFAM" id="SSF47384">
    <property type="entry name" value="Homodimeric domain of signal transducing histidine kinase"/>
    <property type="match status" value="1"/>
</dbReference>
<evidence type="ECO:0000256" key="2">
    <source>
        <dbReference type="ARBA" id="ARBA00012438"/>
    </source>
</evidence>
<evidence type="ECO:0000256" key="7">
    <source>
        <dbReference type="PROSITE-ProRule" id="PRU00169"/>
    </source>
</evidence>
<protein>
    <recommendedName>
        <fullName evidence="2">histidine kinase</fullName>
        <ecNumber evidence="2">2.7.13.3</ecNumber>
    </recommendedName>
</protein>
<evidence type="ECO:0000256" key="1">
    <source>
        <dbReference type="ARBA" id="ARBA00000085"/>
    </source>
</evidence>
<evidence type="ECO:0000256" key="3">
    <source>
        <dbReference type="ARBA" id="ARBA00022553"/>
    </source>
</evidence>
<dbReference type="InterPro" id="IPR036890">
    <property type="entry name" value="HATPase_C_sf"/>
</dbReference>
<dbReference type="PROSITE" id="PS50110">
    <property type="entry name" value="RESPONSE_REGULATORY"/>
    <property type="match status" value="1"/>
</dbReference>
<dbReference type="PROSITE" id="PS50109">
    <property type="entry name" value="HIS_KIN"/>
    <property type="match status" value="1"/>
</dbReference>
<dbReference type="InterPro" id="IPR011006">
    <property type="entry name" value="CheY-like_superfamily"/>
</dbReference>
<keyword evidence="8" id="KW-0812">Transmembrane</keyword>
<dbReference type="EMBL" id="JAICBX010000004">
    <property type="protein sequence ID" value="MBW8639792.1"/>
    <property type="molecule type" value="Genomic_DNA"/>
</dbReference>
<comment type="caution">
    <text evidence="11">The sequence shown here is derived from an EMBL/GenBank/DDBJ whole genome shotgun (WGS) entry which is preliminary data.</text>
</comment>
<feature type="transmembrane region" description="Helical" evidence="8">
    <location>
        <begin position="139"/>
        <end position="158"/>
    </location>
</feature>
<keyword evidence="8" id="KW-1133">Transmembrane helix</keyword>
<keyword evidence="12" id="KW-1185">Reference proteome</keyword>
<reference evidence="11" key="1">
    <citation type="submission" date="2021-08" db="EMBL/GenBank/DDBJ databases">
        <title>Hoeflea bacterium WL0058 sp. nov., isolated from the sediment.</title>
        <authorList>
            <person name="Wang L."/>
            <person name="Zhang D."/>
        </authorList>
    </citation>
    <scope>NUCLEOTIDE SEQUENCE</scope>
    <source>
        <strain evidence="11">WL0058</strain>
    </source>
</reference>
<feature type="transmembrane region" description="Helical" evidence="8">
    <location>
        <begin position="49"/>
        <end position="68"/>
    </location>
</feature>
<proteinExistence type="predicted"/>
<dbReference type="Pfam" id="PF00512">
    <property type="entry name" value="HisKA"/>
    <property type="match status" value="1"/>
</dbReference>
<organism evidence="11 12">
    <name type="scientific">Flavimaribacter sediminis</name>
    <dbReference type="NCBI Taxonomy" id="2865987"/>
    <lineage>
        <taxon>Bacteria</taxon>
        <taxon>Pseudomonadati</taxon>
        <taxon>Pseudomonadota</taxon>
        <taxon>Alphaproteobacteria</taxon>
        <taxon>Hyphomicrobiales</taxon>
        <taxon>Rhizobiaceae</taxon>
        <taxon>Flavimaribacter</taxon>
    </lineage>
</organism>
<dbReference type="InterPro" id="IPR001789">
    <property type="entry name" value="Sig_transdc_resp-reg_receiver"/>
</dbReference>
<dbReference type="EC" id="2.7.13.3" evidence="2"/>
<keyword evidence="8" id="KW-0472">Membrane</keyword>
<dbReference type="InterPro" id="IPR036097">
    <property type="entry name" value="HisK_dim/P_sf"/>
</dbReference>
<dbReference type="SUPFAM" id="SSF52172">
    <property type="entry name" value="CheY-like"/>
    <property type="match status" value="1"/>
</dbReference>
<evidence type="ECO:0000259" key="10">
    <source>
        <dbReference type="PROSITE" id="PS50110"/>
    </source>
</evidence>
<feature type="domain" description="Histidine kinase" evidence="9">
    <location>
        <begin position="224"/>
        <end position="438"/>
    </location>
</feature>
<dbReference type="InterPro" id="IPR050736">
    <property type="entry name" value="Sensor_HK_Regulatory"/>
</dbReference>
<dbReference type="InterPro" id="IPR003661">
    <property type="entry name" value="HisK_dim/P_dom"/>
</dbReference>
<feature type="domain" description="Response regulatory" evidence="10">
    <location>
        <begin position="457"/>
        <end position="576"/>
    </location>
</feature>
<dbReference type="AlphaFoldDB" id="A0AAE2ZRY6"/>
<evidence type="ECO:0000256" key="6">
    <source>
        <dbReference type="ARBA" id="ARBA00023012"/>
    </source>
</evidence>
<feature type="transmembrane region" description="Helical" evidence="8">
    <location>
        <begin position="164"/>
        <end position="183"/>
    </location>
</feature>
<keyword evidence="6" id="KW-0902">Two-component regulatory system</keyword>
<evidence type="ECO:0000313" key="12">
    <source>
        <dbReference type="Proteomes" id="UP001196509"/>
    </source>
</evidence>